<accession>A0A2U1TBU4</accession>
<dbReference type="SUPFAM" id="SSF55729">
    <property type="entry name" value="Acyl-CoA N-acyltransferases (Nat)"/>
    <property type="match status" value="1"/>
</dbReference>
<keyword evidence="2" id="KW-0808">Transferase</keyword>
<dbReference type="OrthoDB" id="5405911at2"/>
<dbReference type="KEGG" id="myl:C3E77_13810"/>
<name>A0A2U1TBU4_9MICO</name>
<evidence type="ECO:0000259" key="1">
    <source>
        <dbReference type="PROSITE" id="PS51729"/>
    </source>
</evidence>
<dbReference type="InterPro" id="IPR016181">
    <property type="entry name" value="Acyl_CoA_acyltransferase"/>
</dbReference>
<dbReference type="Proteomes" id="UP000244962">
    <property type="component" value="Unassembled WGS sequence"/>
</dbReference>
<comment type="caution">
    <text evidence="2">The sequence shown here is derived from an EMBL/GenBank/DDBJ whole genome shotgun (WGS) entry which is preliminary data.</text>
</comment>
<organism evidence="2 3">
    <name type="scientific">Mycetocola zhujimingii</name>
    <dbReference type="NCBI Taxonomy" id="2079792"/>
    <lineage>
        <taxon>Bacteria</taxon>
        <taxon>Bacillati</taxon>
        <taxon>Actinomycetota</taxon>
        <taxon>Actinomycetes</taxon>
        <taxon>Micrococcales</taxon>
        <taxon>Microbacteriaceae</taxon>
        <taxon>Mycetocola</taxon>
    </lineage>
</organism>
<dbReference type="PROSITE" id="PS51729">
    <property type="entry name" value="GNAT_YJDJ"/>
    <property type="match status" value="1"/>
</dbReference>
<dbReference type="PANTHER" id="PTHR31435:SF10">
    <property type="entry name" value="BSR4717 PROTEIN"/>
    <property type="match status" value="1"/>
</dbReference>
<evidence type="ECO:0000313" key="3">
    <source>
        <dbReference type="Proteomes" id="UP000244962"/>
    </source>
</evidence>
<feature type="domain" description="N-acetyltransferase" evidence="1">
    <location>
        <begin position="6"/>
        <end position="93"/>
    </location>
</feature>
<gene>
    <name evidence="2" type="ORF">DF223_12195</name>
</gene>
<dbReference type="InterPro" id="IPR031165">
    <property type="entry name" value="GNAT_YJDJ"/>
</dbReference>
<dbReference type="EMBL" id="QEFB01000013">
    <property type="protein sequence ID" value="PWC06359.1"/>
    <property type="molecule type" value="Genomic_DNA"/>
</dbReference>
<dbReference type="Pfam" id="PF14542">
    <property type="entry name" value="Acetyltransf_CG"/>
    <property type="match status" value="1"/>
</dbReference>
<dbReference type="CDD" id="cd04301">
    <property type="entry name" value="NAT_SF"/>
    <property type="match status" value="1"/>
</dbReference>
<keyword evidence="3" id="KW-1185">Reference proteome</keyword>
<dbReference type="RefSeq" id="WP_108392392.1">
    <property type="nucleotide sequence ID" value="NZ_CP026949.1"/>
</dbReference>
<dbReference type="AlphaFoldDB" id="A0A2U1TBU4"/>
<sequence>MPSTLAHEPDANRYTLRIGDELVCVADYSTRPGAIYFTHTYTTPARRGNGYAAELIDFAMKDIESRSDDRVVPVCSFVVDWFSDHPERRGLLSR</sequence>
<evidence type="ECO:0000313" key="2">
    <source>
        <dbReference type="EMBL" id="PWC06359.1"/>
    </source>
</evidence>
<dbReference type="InterPro" id="IPR045057">
    <property type="entry name" value="Gcn5-rel_NAT"/>
</dbReference>
<protein>
    <submittedName>
        <fullName evidence="2">N-acetyltransferase</fullName>
    </submittedName>
</protein>
<reference evidence="3" key="1">
    <citation type="submission" date="2018-04" db="EMBL/GenBank/DDBJ databases">
        <authorList>
            <person name="Liu S."/>
            <person name="Wang Z."/>
            <person name="Li J."/>
        </authorList>
    </citation>
    <scope>NUCLEOTIDE SEQUENCE [LARGE SCALE GENOMIC DNA]</scope>
    <source>
        <strain evidence="3">622</strain>
    </source>
</reference>
<proteinExistence type="predicted"/>
<dbReference type="PANTHER" id="PTHR31435">
    <property type="entry name" value="PROTEIN NATD1"/>
    <property type="match status" value="1"/>
</dbReference>
<dbReference type="Gene3D" id="3.40.630.30">
    <property type="match status" value="1"/>
</dbReference>
<dbReference type="GO" id="GO:0016740">
    <property type="term" value="F:transferase activity"/>
    <property type="evidence" value="ECO:0007669"/>
    <property type="project" value="UniProtKB-KW"/>
</dbReference>